<gene>
    <name evidence="1" type="ORF">FKW44_004977</name>
</gene>
<feature type="non-terminal residue" evidence="1">
    <location>
        <position position="1"/>
    </location>
</feature>
<dbReference type="AlphaFoldDB" id="A0A7T8HMC6"/>
<sequence>GTFQHIFATNLDERLLVEDIRNPISAGTEATHHPTIFLVRPIGEDRLIEN</sequence>
<protein>
    <submittedName>
        <fullName evidence="1">Uncharacterized protein</fullName>
    </submittedName>
</protein>
<keyword evidence="2" id="KW-1185">Reference proteome</keyword>
<evidence type="ECO:0000313" key="1">
    <source>
        <dbReference type="EMBL" id="QQP52738.1"/>
    </source>
</evidence>
<name>A0A7T8HMC6_CALRO</name>
<dbReference type="Proteomes" id="UP000595437">
    <property type="component" value="Chromosome 3"/>
</dbReference>
<reference evidence="2" key="1">
    <citation type="submission" date="2021-01" db="EMBL/GenBank/DDBJ databases">
        <title>Caligus Genome Assembly.</title>
        <authorList>
            <person name="Gallardo-Escarate C."/>
        </authorList>
    </citation>
    <scope>NUCLEOTIDE SEQUENCE [LARGE SCALE GENOMIC DNA]</scope>
</reference>
<organism evidence="1 2">
    <name type="scientific">Caligus rogercresseyi</name>
    <name type="common">Sea louse</name>
    <dbReference type="NCBI Taxonomy" id="217165"/>
    <lineage>
        <taxon>Eukaryota</taxon>
        <taxon>Metazoa</taxon>
        <taxon>Ecdysozoa</taxon>
        <taxon>Arthropoda</taxon>
        <taxon>Crustacea</taxon>
        <taxon>Multicrustacea</taxon>
        <taxon>Hexanauplia</taxon>
        <taxon>Copepoda</taxon>
        <taxon>Siphonostomatoida</taxon>
        <taxon>Caligidae</taxon>
        <taxon>Caligus</taxon>
    </lineage>
</organism>
<dbReference type="EMBL" id="CP045892">
    <property type="protein sequence ID" value="QQP52738.1"/>
    <property type="molecule type" value="Genomic_DNA"/>
</dbReference>
<accession>A0A7T8HMC6</accession>
<proteinExistence type="predicted"/>
<evidence type="ECO:0000313" key="2">
    <source>
        <dbReference type="Proteomes" id="UP000595437"/>
    </source>
</evidence>